<keyword evidence="1" id="KW-0472">Membrane</keyword>
<sequence>MRLLEGIFHSIRKSYSKYISIAIQLTLCCMLLMMLVPAEAKAADHKISIKTELGLNPYTNSKLNRMNPVRVELTSDTADISGDLVIQIGTMNTKDVSYVQHVELPKGVTKELIFNLPGGIYSKDNNSVRFYQDSVESGRVIPFATGAESLFSSSFSGGTVAVLSGDKDTFNFLSLLNQQRYSLEVFPISIDRLPASANMLDAIDVLAINQFPSETLSNAQIEAITNWVNNGGTLILSGGAGFAKTASPFQKLLPVEFEGTTSIQNLSSLAEFTGKELQLTDPFTLSLAKPLPESEVILKQDEIPLVVSKSFGTGKVIYAAYDVALQPVSNWNGHSLMWGDILQDKLKEYNQQNGMYYRGDPDWMLNNALDYFPSIQSPPFGMLAILLVIYAIIVAPLLYLILKKFDKREWSWVIIPSIAVLSSFVIYFVGAKDKTAIVSHTISTIELDGKGQGKRSGGTALFAPGSGNYTLSIDKMTTPLPFYSLNNSLQNLRGETELYIRSEADTNVIEFMKVPFWSVRKTLLQDTGSKPLGALTGDLSITAAGTLEGKITNNTESDLQDAFVVYGNQYISLGEIKRKDTVSVLLQANQGPTNSVYSDIGYMIYPYTSQNDDKERQRQLVNYYANKNMLSNYDPIFLAWSNDQGFDYLVDGKTIRNDQLTMWTQELKLSVVHGQQITIPMGYIKPEVSEVNSQGYTSDGRMQMLNMKDGYVVVDYMLPKVEGAKYSELTIDYVQGNVTAEAWNYEENKWEPVYLNSPLKLDRAALVPYIDNGKKIQLKLTVATGGDVVFPGIALKGEVTP</sequence>
<gene>
    <name evidence="3" type="ORF">E0485_20840</name>
</gene>
<keyword evidence="1" id="KW-0812">Transmembrane</keyword>
<protein>
    <recommendedName>
        <fullName evidence="2">DUF7408 domain-containing protein</fullName>
    </recommendedName>
</protein>
<reference evidence="3 4" key="1">
    <citation type="submission" date="2019-03" db="EMBL/GenBank/DDBJ databases">
        <authorList>
            <person name="Kim M.K.M."/>
        </authorList>
    </citation>
    <scope>NUCLEOTIDE SEQUENCE [LARGE SCALE GENOMIC DNA]</scope>
    <source>
        <strain evidence="3 4">18JY21-1</strain>
    </source>
</reference>
<dbReference type="EMBL" id="SKFG01000031">
    <property type="protein sequence ID" value="TCZ73557.1"/>
    <property type="molecule type" value="Genomic_DNA"/>
</dbReference>
<dbReference type="SUPFAM" id="SSF52317">
    <property type="entry name" value="Class I glutamine amidotransferase-like"/>
    <property type="match status" value="1"/>
</dbReference>
<organism evidence="3 4">
    <name type="scientific">Paenibacillus albiflavus</name>
    <dbReference type="NCBI Taxonomy" id="2545760"/>
    <lineage>
        <taxon>Bacteria</taxon>
        <taxon>Bacillati</taxon>
        <taxon>Bacillota</taxon>
        <taxon>Bacilli</taxon>
        <taxon>Bacillales</taxon>
        <taxon>Paenibacillaceae</taxon>
        <taxon>Paenibacillus</taxon>
    </lineage>
</organism>
<accession>A0A4R4E3Q0</accession>
<name>A0A4R4E3Q0_9BACL</name>
<evidence type="ECO:0000259" key="2">
    <source>
        <dbReference type="Pfam" id="PF24157"/>
    </source>
</evidence>
<evidence type="ECO:0000313" key="4">
    <source>
        <dbReference type="Proteomes" id="UP000295418"/>
    </source>
</evidence>
<dbReference type="Proteomes" id="UP000295418">
    <property type="component" value="Unassembled WGS sequence"/>
</dbReference>
<proteinExistence type="predicted"/>
<evidence type="ECO:0000313" key="3">
    <source>
        <dbReference type="EMBL" id="TCZ73557.1"/>
    </source>
</evidence>
<dbReference type="PANTHER" id="PTHR37947:SF1">
    <property type="entry name" value="BLL2462 PROTEIN"/>
    <property type="match status" value="1"/>
</dbReference>
<dbReference type="InterPro" id="IPR055831">
    <property type="entry name" value="DUF7408"/>
</dbReference>
<dbReference type="Pfam" id="PF24157">
    <property type="entry name" value="DUF7408"/>
    <property type="match status" value="1"/>
</dbReference>
<feature type="transmembrane region" description="Helical" evidence="1">
    <location>
        <begin position="409"/>
        <end position="430"/>
    </location>
</feature>
<dbReference type="AlphaFoldDB" id="A0A4R4E3Q0"/>
<keyword evidence="4" id="KW-1185">Reference proteome</keyword>
<dbReference type="Gene3D" id="3.40.50.880">
    <property type="match status" value="1"/>
</dbReference>
<feature type="transmembrane region" description="Helical" evidence="1">
    <location>
        <begin position="380"/>
        <end position="402"/>
    </location>
</feature>
<feature type="domain" description="DUF7408" evidence="2">
    <location>
        <begin position="198"/>
        <end position="321"/>
    </location>
</feature>
<evidence type="ECO:0000256" key="1">
    <source>
        <dbReference type="SAM" id="Phobius"/>
    </source>
</evidence>
<dbReference type="InterPro" id="IPR029062">
    <property type="entry name" value="Class_I_gatase-like"/>
</dbReference>
<dbReference type="PANTHER" id="PTHR37947">
    <property type="entry name" value="BLL2462 PROTEIN"/>
    <property type="match status" value="1"/>
</dbReference>
<dbReference type="OrthoDB" id="137965at2"/>
<keyword evidence="1" id="KW-1133">Transmembrane helix</keyword>
<dbReference type="RefSeq" id="WP_132420004.1">
    <property type="nucleotide sequence ID" value="NZ_SKFG01000031.1"/>
</dbReference>
<comment type="caution">
    <text evidence="3">The sequence shown here is derived from an EMBL/GenBank/DDBJ whole genome shotgun (WGS) entry which is preliminary data.</text>
</comment>